<dbReference type="InterPro" id="IPR036412">
    <property type="entry name" value="HAD-like_sf"/>
</dbReference>
<dbReference type="RefSeq" id="WP_258787179.1">
    <property type="nucleotide sequence ID" value="NZ_JANUGQ010000007.1"/>
</dbReference>
<evidence type="ECO:0000313" key="2">
    <source>
        <dbReference type="EMBL" id="MCS0636188.1"/>
    </source>
</evidence>
<keyword evidence="3" id="KW-1185">Reference proteome</keyword>
<evidence type="ECO:0000256" key="1">
    <source>
        <dbReference type="SAM" id="MobiDB-lite"/>
    </source>
</evidence>
<dbReference type="PANTHER" id="PTHR43611:SF3">
    <property type="entry name" value="FLAVIN MONONUCLEOTIDE HYDROLASE 1, CHLOROPLATIC"/>
    <property type="match status" value="1"/>
</dbReference>
<dbReference type="InterPro" id="IPR023198">
    <property type="entry name" value="PGP-like_dom2"/>
</dbReference>
<proteinExistence type="predicted"/>
<dbReference type="Gene3D" id="1.10.150.240">
    <property type="entry name" value="Putative phosphatase, domain 2"/>
    <property type="match status" value="1"/>
</dbReference>
<dbReference type="NCBIfam" id="TIGR01509">
    <property type="entry name" value="HAD-SF-IA-v3"/>
    <property type="match status" value="1"/>
</dbReference>
<dbReference type="Pfam" id="PF00702">
    <property type="entry name" value="Hydrolase"/>
    <property type="match status" value="1"/>
</dbReference>
<protein>
    <submittedName>
        <fullName evidence="2">HAD family phosphatase</fullName>
    </submittedName>
</protein>
<dbReference type="SUPFAM" id="SSF56784">
    <property type="entry name" value="HAD-like"/>
    <property type="match status" value="1"/>
</dbReference>
<sequence length="232" mass="25259">MTAVPCVVLDIGGVLELTPETGWTRRWEDRLGLPPGTVNQRLGDVWRAGSLGRVSEHDVGHAVASRLGLGMRDCEAFMDDLWTEYLGTPNEELIDFVRGLRGRCRLGILSNSFTGARERESARYGFDRLVDHIVYSHELGVAKPDPRAYEAVLSALDARPEDCLFIDDAPACVAGAEALGMRGGLFEDNAGTIARITRHLDAYATGPRPVRRDPAARPGFRRAPGPGAHRAG</sequence>
<dbReference type="PANTHER" id="PTHR43611">
    <property type="entry name" value="ALPHA-D-GLUCOSE 1-PHOSPHATE PHOSPHATASE"/>
    <property type="match status" value="1"/>
</dbReference>
<organism evidence="2 3">
    <name type="scientific">Streptomyces pyxinae</name>
    <dbReference type="NCBI Taxonomy" id="2970734"/>
    <lineage>
        <taxon>Bacteria</taxon>
        <taxon>Bacillati</taxon>
        <taxon>Actinomycetota</taxon>
        <taxon>Actinomycetes</taxon>
        <taxon>Kitasatosporales</taxon>
        <taxon>Streptomycetaceae</taxon>
        <taxon>Streptomyces</taxon>
    </lineage>
</organism>
<dbReference type="CDD" id="cd02603">
    <property type="entry name" value="HAD_sEH-N_like"/>
    <property type="match status" value="1"/>
</dbReference>
<gene>
    <name evidence="2" type="ORF">NX801_11035</name>
</gene>
<accession>A0ABT2CFL8</accession>
<comment type="caution">
    <text evidence="2">The sequence shown here is derived from an EMBL/GenBank/DDBJ whole genome shotgun (WGS) entry which is preliminary data.</text>
</comment>
<dbReference type="InterPro" id="IPR006439">
    <property type="entry name" value="HAD-SF_hydro_IA"/>
</dbReference>
<dbReference type="Gene3D" id="3.40.50.1000">
    <property type="entry name" value="HAD superfamily/HAD-like"/>
    <property type="match status" value="1"/>
</dbReference>
<dbReference type="PRINTS" id="PR00413">
    <property type="entry name" value="HADHALOGNASE"/>
</dbReference>
<feature type="region of interest" description="Disordered" evidence="1">
    <location>
        <begin position="204"/>
        <end position="232"/>
    </location>
</feature>
<dbReference type="Proteomes" id="UP001431313">
    <property type="component" value="Unassembled WGS sequence"/>
</dbReference>
<evidence type="ECO:0000313" key="3">
    <source>
        <dbReference type="Proteomes" id="UP001431313"/>
    </source>
</evidence>
<dbReference type="InterPro" id="IPR023214">
    <property type="entry name" value="HAD_sf"/>
</dbReference>
<reference evidence="2" key="1">
    <citation type="submission" date="2022-08" db="EMBL/GenBank/DDBJ databases">
        <authorList>
            <person name="Somphong A."/>
            <person name="Phongsopitanun W."/>
        </authorList>
    </citation>
    <scope>NUCLEOTIDE SEQUENCE</scope>
    <source>
        <strain evidence="2">LP05-1</strain>
    </source>
</reference>
<name>A0ABT2CFL8_9ACTN</name>
<dbReference type="EMBL" id="JANUGQ010000007">
    <property type="protein sequence ID" value="MCS0636188.1"/>
    <property type="molecule type" value="Genomic_DNA"/>
</dbReference>